<feature type="domain" description="Papillomavirus E2 N-terminal" evidence="14">
    <location>
        <begin position="6"/>
        <end position="202"/>
    </location>
</feature>
<evidence type="ECO:0000256" key="10">
    <source>
        <dbReference type="ARBA" id="ARBA00023159"/>
    </source>
</evidence>
<dbReference type="EMBL" id="MF588719">
    <property type="protein sequence ID" value="ATQ38376.1"/>
    <property type="molecule type" value="Genomic_DNA"/>
</dbReference>
<comment type="subunit">
    <text evidence="12">Binds DNA as homodimer. Interacts with protein E1; this interaction greatly increases E1 DNA-binding activity. Interacts with protein L1; this interaction enhances E2-dependent replication and transcription activation. Interacts with protein L2; this interaction inhibits E2 transcriptional activity but not DNA replication function E2. Interacts with protein E7; this interaction inhibits E7 oncogenic activity. Interacts with host TAF1; this interaction modulates E2-dependent transcriptional regulation. Interacts with host BRD4; this interaction mediates E2 transcriptional activation function. Additionally, the interaction with host BRD4 on mitotic chromosomes mediates tethering of the viral genome. Interacts with host TOPBP1; this interaction is required for optimal viral DNA replication.</text>
</comment>
<dbReference type="InterPro" id="IPR035975">
    <property type="entry name" value="E2/EBNA1_C_sf"/>
</dbReference>
<dbReference type="GO" id="GO:0000166">
    <property type="term" value="F:nucleotide binding"/>
    <property type="evidence" value="ECO:0007669"/>
    <property type="project" value="UniProtKB-UniRule"/>
</dbReference>
<evidence type="ECO:0000256" key="1">
    <source>
        <dbReference type="ARBA" id="ARBA00004147"/>
    </source>
</evidence>
<comment type="similarity">
    <text evidence="2">Belongs to the papillomaviridae E8^E2C protein family.</text>
</comment>
<comment type="caution">
    <text evidence="12">Lacks conserved residue(s) required for the propagation of feature annotation.</text>
</comment>
<comment type="PTM">
    <text evidence="12">Phosphorylated.</text>
</comment>
<dbReference type="InterPro" id="IPR042504">
    <property type="entry name" value="Regulatory_protein_E2_N_2"/>
</dbReference>
<evidence type="ECO:0000256" key="3">
    <source>
        <dbReference type="ARBA" id="ARBA00022491"/>
    </source>
</evidence>
<reference evidence="16" key="1">
    <citation type="journal article" date="2018" name="MSphere">
        <title>Metagenomic Discovery of 83 New Human Papillomavirus Types in Patients with Immunodeficiency.</title>
        <authorList>
            <person name="Pastrana D.V."/>
            <person name="Peretti A."/>
            <person name="Welch N.L."/>
            <person name="Borgogna C."/>
            <person name="Olivero C."/>
            <person name="Badolato R."/>
            <person name="Notarangelo L.D."/>
            <person name="Gariglio M."/>
            <person name="FitzGerald P.C."/>
            <person name="McIntosh C.E."/>
            <person name="Reeves J."/>
            <person name="Starrett G.J."/>
            <person name="Bliskovsky V."/>
            <person name="Velez D."/>
            <person name="Brownell I."/>
            <person name="Yarchoan R."/>
            <person name="Wyvill K.M."/>
            <person name="Uldrick T.S."/>
            <person name="Maldarelli F."/>
            <person name="Lisco A."/>
            <person name="Sereti I."/>
            <person name="Gonzalez C.M."/>
            <person name="Androphy E.J."/>
            <person name="McBride A.A."/>
            <person name="Van Doorslaer K."/>
            <person name="Garcia F."/>
            <person name="Dvoretzky I."/>
            <person name="Liu J.S."/>
            <person name="Han J."/>
            <person name="Murphy P.M."/>
            <person name="McDermott D.H."/>
            <person name="Buck C.B."/>
        </authorList>
    </citation>
    <scope>NUCLEOTIDE SEQUENCE</scope>
    <source>
        <strain evidence="16">Gamma12_w23c77</strain>
    </source>
</reference>
<dbReference type="InterPro" id="IPR036050">
    <property type="entry name" value="Regulatory_protein_E2_N"/>
</dbReference>
<dbReference type="Gene3D" id="2.170.200.10">
    <property type="entry name" value="Papillomavirus E2 early protein domain"/>
    <property type="match status" value="1"/>
</dbReference>
<keyword evidence="10 12" id="KW-0010">Activator</keyword>
<dbReference type="Gene3D" id="3.30.70.330">
    <property type="match status" value="1"/>
</dbReference>
<sequence length="391" mass="44822">METQQTLTDRFAAQQDIQMTLIEKESTDLTDHIMYWDSVRLENILGYYARREGYNRLGVQPLPVAAVLEYKAKDAIKMKLLLTSLKKSIYGSEPWTLAEVSSELMNTNPKNCFKKQPFTVTVLFDNNENNSFPYICWDFIYYQDENSEWHKVKGQVDGNGLYYQEITGDTVYFTLFHSDAETYGNTGTWTVRFKNETIFAPVSSSARSATESETRAPSHAFSKPKASRKRKQTDSDTDSDSPTSTTGLRLRRRGSGERKSTPRATPQRRRRRLVGSAPSPEEVGSGSRSVPRQGLTRLGRLQEEARDPFLIVLQGCPNTLKCFRNRFHSRYPSLYVSASTVFHWIIENNEDRICTARMLIAFDTAMQREVFLSHVTIPKGTEYWFGSIEKL</sequence>
<evidence type="ECO:0000256" key="2">
    <source>
        <dbReference type="ARBA" id="ARBA00007794"/>
    </source>
</evidence>
<dbReference type="Pfam" id="PF00511">
    <property type="entry name" value="PPV_E2_C"/>
    <property type="match status" value="1"/>
</dbReference>
<dbReference type="GO" id="GO:0039693">
    <property type="term" value="P:viral DNA genome replication"/>
    <property type="evidence" value="ECO:0007669"/>
    <property type="project" value="UniProtKB-UniRule"/>
</dbReference>
<dbReference type="Gene3D" id="1.10.287.30">
    <property type="entry name" value="E2 (early) protein, N terminal domain, subdomain 1"/>
    <property type="match status" value="1"/>
</dbReference>
<evidence type="ECO:0000256" key="7">
    <source>
        <dbReference type="ARBA" id="ARBA00022705"/>
    </source>
</evidence>
<feature type="region of interest" description="Disordered" evidence="13">
    <location>
        <begin position="202"/>
        <end position="293"/>
    </location>
</feature>
<keyword evidence="9 12" id="KW-0238">DNA-binding</keyword>
<name>A0A2D2ALN6_9PAPI</name>
<dbReference type="GO" id="GO:0006351">
    <property type="term" value="P:DNA-templated transcription"/>
    <property type="evidence" value="ECO:0007669"/>
    <property type="project" value="UniProtKB-UniRule"/>
</dbReference>
<dbReference type="SUPFAM" id="SSF54957">
    <property type="entry name" value="Viral DNA-binding domain"/>
    <property type="match status" value="1"/>
</dbReference>
<dbReference type="SUPFAM" id="SSF51332">
    <property type="entry name" value="E2 regulatory, transactivation domain"/>
    <property type="match status" value="1"/>
</dbReference>
<dbReference type="InterPro" id="IPR000427">
    <property type="entry name" value="Papillomavirus_E2_C"/>
</dbReference>
<organism evidence="16">
    <name type="scientific">Gammapapillomavirus 12</name>
    <dbReference type="NCBI Taxonomy" id="1513257"/>
    <lineage>
        <taxon>Viruses</taxon>
        <taxon>Monodnaviria</taxon>
        <taxon>Shotokuvirae</taxon>
        <taxon>Cossaviricota</taxon>
        <taxon>Papovaviricetes</taxon>
        <taxon>Zurhausenvirales</taxon>
        <taxon>Papillomaviridae</taxon>
        <taxon>Firstpapillomavirinae</taxon>
        <taxon>Gammapapillomavirus</taxon>
    </lineage>
</organism>
<keyword evidence="7 12" id="KW-0235">DNA replication</keyword>
<proteinExistence type="inferred from homology"/>
<dbReference type="GO" id="GO:0042025">
    <property type="term" value="C:host cell nucleus"/>
    <property type="evidence" value="ECO:0007669"/>
    <property type="project" value="UniProtKB-SubCell"/>
</dbReference>
<evidence type="ECO:0000256" key="5">
    <source>
        <dbReference type="ARBA" id="ARBA00022553"/>
    </source>
</evidence>
<keyword evidence="4 12" id="KW-0244">Early protein</keyword>
<keyword evidence="6 12" id="KW-1048">Host nucleus</keyword>
<dbReference type="Proteomes" id="UP000290606">
    <property type="component" value="Segment"/>
</dbReference>
<dbReference type="GO" id="GO:0003700">
    <property type="term" value="F:DNA-binding transcription factor activity"/>
    <property type="evidence" value="ECO:0007669"/>
    <property type="project" value="UniProtKB-UniRule"/>
</dbReference>
<dbReference type="InterPro" id="IPR012677">
    <property type="entry name" value="Nucleotide-bd_a/b_plait_sf"/>
</dbReference>
<keyword evidence="3 12" id="KW-0678">Repressor</keyword>
<accession>A0A2D2ALN6</accession>
<gene>
    <name evidence="12 16" type="primary">E2</name>
</gene>
<evidence type="ECO:0000256" key="8">
    <source>
        <dbReference type="ARBA" id="ARBA00023015"/>
    </source>
</evidence>
<comment type="similarity">
    <text evidence="12">Belongs to the papillomaviridae E2 protein family.</text>
</comment>
<evidence type="ECO:0000256" key="9">
    <source>
        <dbReference type="ARBA" id="ARBA00023125"/>
    </source>
</evidence>
<evidence type="ECO:0000256" key="12">
    <source>
        <dbReference type="HAMAP-Rule" id="MF_04001"/>
    </source>
</evidence>
<dbReference type="GO" id="GO:0006275">
    <property type="term" value="P:regulation of DNA replication"/>
    <property type="evidence" value="ECO:0007669"/>
    <property type="project" value="UniProtKB-UniRule"/>
</dbReference>
<evidence type="ECO:0000259" key="14">
    <source>
        <dbReference type="Pfam" id="PF00508"/>
    </source>
</evidence>
<dbReference type="GO" id="GO:0003677">
    <property type="term" value="F:DNA binding"/>
    <property type="evidence" value="ECO:0007669"/>
    <property type="project" value="UniProtKB-UniRule"/>
</dbReference>
<evidence type="ECO:0000256" key="13">
    <source>
        <dbReference type="SAM" id="MobiDB-lite"/>
    </source>
</evidence>
<comment type="subcellular location">
    <subcellularLocation>
        <location evidence="1 12">Host nucleus</location>
    </subcellularLocation>
</comment>
<keyword evidence="8 12" id="KW-0805">Transcription regulation</keyword>
<dbReference type="Pfam" id="PF00508">
    <property type="entry name" value="PPV_E2_N"/>
    <property type="match status" value="1"/>
</dbReference>
<dbReference type="InterPro" id="IPR033668">
    <property type="entry name" value="Reg_prot_E2"/>
</dbReference>
<dbReference type="GO" id="GO:0006260">
    <property type="term" value="P:DNA replication"/>
    <property type="evidence" value="ECO:0007669"/>
    <property type="project" value="UniProtKB-KW"/>
</dbReference>
<dbReference type="InterPro" id="IPR001866">
    <property type="entry name" value="PPV_E2_N"/>
</dbReference>
<feature type="domain" description="Papillomavirus E2 C-terminal" evidence="15">
    <location>
        <begin position="311"/>
        <end position="383"/>
    </location>
</feature>
<evidence type="ECO:0000256" key="6">
    <source>
        <dbReference type="ARBA" id="ARBA00022562"/>
    </source>
</evidence>
<protein>
    <recommendedName>
        <fullName evidence="12">Regulatory protein E2</fullName>
    </recommendedName>
</protein>
<dbReference type="InterPro" id="IPR042503">
    <property type="entry name" value="Regulatory_protein_E2_N_1"/>
</dbReference>
<evidence type="ECO:0000256" key="4">
    <source>
        <dbReference type="ARBA" id="ARBA00022518"/>
    </source>
</evidence>
<evidence type="ECO:0000256" key="11">
    <source>
        <dbReference type="ARBA" id="ARBA00023163"/>
    </source>
</evidence>
<keyword evidence="5 12" id="KW-0597">Phosphoprotein</keyword>
<keyword evidence="11 12" id="KW-0804">Transcription</keyword>
<dbReference type="HAMAP" id="MF_04001">
    <property type="entry name" value="PPV_E2"/>
    <property type="match status" value="1"/>
</dbReference>
<feature type="region of interest" description="DNA-binding domain" evidence="12">
    <location>
        <begin position="307"/>
        <end position="391"/>
    </location>
</feature>
<comment type="function">
    <text evidence="12">Plays a role in the initiation of viral DNA replication. A dimer of E2 interacts with a dimer of E1 in order to improve specificity of E1 DNA binding activity. Once the complex recognizes and binds DNA at specific sites, the E2 dimer is removed from DNA. E2 also regulates viral transcription through binding to the E2RE response element (5'-ACCNNNNNNGGT-3') present in multiple copies in the regulatory regions of the viral genome. Activates or represses transcription depending on E2RE's position with regards to proximal promoter elements including the TATA-box. Repression occurs by sterically hindering the assembly of the transcription initiation complex.</text>
</comment>
<evidence type="ECO:0000259" key="15">
    <source>
        <dbReference type="Pfam" id="PF00511"/>
    </source>
</evidence>
<evidence type="ECO:0000313" key="16">
    <source>
        <dbReference type="EMBL" id="ATQ38376.1"/>
    </source>
</evidence>